<comment type="subcellular location">
    <subcellularLocation>
        <location evidence="1">Nucleus</location>
    </subcellularLocation>
</comment>
<dbReference type="GO" id="GO:0003682">
    <property type="term" value="F:chromatin binding"/>
    <property type="evidence" value="ECO:0007669"/>
    <property type="project" value="TreeGrafter"/>
</dbReference>
<feature type="compositionally biased region" description="Polar residues" evidence="7">
    <location>
        <begin position="1"/>
        <end position="15"/>
    </location>
</feature>
<feature type="compositionally biased region" description="Polar residues" evidence="7">
    <location>
        <begin position="27"/>
        <end position="38"/>
    </location>
</feature>
<evidence type="ECO:0000256" key="6">
    <source>
        <dbReference type="ARBA" id="ARBA00023306"/>
    </source>
</evidence>
<evidence type="ECO:0000256" key="2">
    <source>
        <dbReference type="ARBA" id="ARBA00022741"/>
    </source>
</evidence>
<dbReference type="GO" id="GO:0033314">
    <property type="term" value="P:mitotic DNA replication checkpoint signaling"/>
    <property type="evidence" value="ECO:0007669"/>
    <property type="project" value="TreeGrafter"/>
</dbReference>
<keyword evidence="2" id="KW-0547">Nucleotide-binding</keyword>
<dbReference type="EMBL" id="SMOL01000148">
    <property type="protein sequence ID" value="KAB2629128.1"/>
    <property type="molecule type" value="Genomic_DNA"/>
</dbReference>
<keyword evidence="3" id="KW-0227">DNA damage</keyword>
<evidence type="ECO:0000256" key="5">
    <source>
        <dbReference type="ARBA" id="ARBA00023242"/>
    </source>
</evidence>
<dbReference type="GO" id="GO:0006281">
    <property type="term" value="P:DNA repair"/>
    <property type="evidence" value="ECO:0007669"/>
    <property type="project" value="InterPro"/>
</dbReference>
<dbReference type="GO" id="GO:0005524">
    <property type="term" value="F:ATP binding"/>
    <property type="evidence" value="ECO:0007669"/>
    <property type="project" value="UniProtKB-KW"/>
</dbReference>
<evidence type="ECO:0000313" key="9">
    <source>
        <dbReference type="Proteomes" id="UP000327157"/>
    </source>
</evidence>
<feature type="region of interest" description="Disordered" evidence="7">
    <location>
        <begin position="27"/>
        <end position="101"/>
    </location>
</feature>
<accession>A0A5N5HNE4</accession>
<dbReference type="GO" id="GO:0000077">
    <property type="term" value="P:DNA damage checkpoint signaling"/>
    <property type="evidence" value="ECO:0007669"/>
    <property type="project" value="TreeGrafter"/>
</dbReference>
<dbReference type="Proteomes" id="UP000327157">
    <property type="component" value="Chromosome 8"/>
</dbReference>
<organism evidence="8 9">
    <name type="scientific">Pyrus ussuriensis x Pyrus communis</name>
    <dbReference type="NCBI Taxonomy" id="2448454"/>
    <lineage>
        <taxon>Eukaryota</taxon>
        <taxon>Viridiplantae</taxon>
        <taxon>Streptophyta</taxon>
        <taxon>Embryophyta</taxon>
        <taxon>Tracheophyta</taxon>
        <taxon>Spermatophyta</taxon>
        <taxon>Magnoliopsida</taxon>
        <taxon>eudicotyledons</taxon>
        <taxon>Gunneridae</taxon>
        <taxon>Pentapetalae</taxon>
        <taxon>rosids</taxon>
        <taxon>fabids</taxon>
        <taxon>Rosales</taxon>
        <taxon>Rosaceae</taxon>
        <taxon>Amygdaloideae</taxon>
        <taxon>Maleae</taxon>
        <taxon>Pyrus</taxon>
    </lineage>
</organism>
<dbReference type="OrthoDB" id="9996895at2759"/>
<evidence type="ECO:0000256" key="3">
    <source>
        <dbReference type="ARBA" id="ARBA00022763"/>
    </source>
</evidence>
<keyword evidence="6" id="KW-0131">Cell cycle</keyword>
<dbReference type="InterPro" id="IPR004582">
    <property type="entry name" value="Checkpoint_prot_Rad17_Rad24"/>
</dbReference>
<evidence type="ECO:0000313" key="8">
    <source>
        <dbReference type="EMBL" id="KAB2629128.1"/>
    </source>
</evidence>
<name>A0A5N5HNE4_9ROSA</name>
<keyword evidence="9" id="KW-1185">Reference proteome</keyword>
<feature type="region of interest" description="Disordered" evidence="7">
    <location>
        <begin position="1"/>
        <end position="20"/>
    </location>
</feature>
<keyword evidence="4" id="KW-0067">ATP-binding</keyword>
<reference evidence="8 9" key="1">
    <citation type="submission" date="2019-09" db="EMBL/GenBank/DDBJ databases">
        <authorList>
            <person name="Ou C."/>
        </authorList>
    </citation>
    <scope>NUCLEOTIDE SEQUENCE [LARGE SCALE GENOMIC DNA]</scope>
    <source>
        <strain evidence="8">S2</strain>
        <tissue evidence="8">Leaf</tissue>
    </source>
</reference>
<comment type="caution">
    <text evidence="8">The sequence shown here is derived from an EMBL/GenBank/DDBJ whole genome shotgun (WGS) entry which is preliminary data.</text>
</comment>
<gene>
    <name evidence="8" type="ORF">D8674_033923</name>
</gene>
<dbReference type="GO" id="GO:0003689">
    <property type="term" value="F:DNA clamp loader activity"/>
    <property type="evidence" value="ECO:0007669"/>
    <property type="project" value="TreeGrafter"/>
</dbReference>
<dbReference type="GO" id="GO:0005634">
    <property type="term" value="C:nucleus"/>
    <property type="evidence" value="ECO:0007669"/>
    <property type="project" value="UniProtKB-SubCell"/>
</dbReference>
<reference evidence="8 9" key="3">
    <citation type="submission" date="2019-11" db="EMBL/GenBank/DDBJ databases">
        <title>A de novo genome assembly of a pear dwarfing rootstock.</title>
        <authorList>
            <person name="Wang F."/>
            <person name="Wang J."/>
            <person name="Li S."/>
            <person name="Zhang Y."/>
            <person name="Fang M."/>
            <person name="Ma L."/>
            <person name="Zhao Y."/>
            <person name="Jiang S."/>
        </authorList>
    </citation>
    <scope>NUCLEOTIDE SEQUENCE [LARGE SCALE GENOMIC DNA]</scope>
    <source>
        <strain evidence="8">S2</strain>
        <tissue evidence="8">Leaf</tissue>
    </source>
</reference>
<evidence type="ECO:0000256" key="4">
    <source>
        <dbReference type="ARBA" id="ARBA00022840"/>
    </source>
</evidence>
<feature type="compositionally biased region" description="Basic residues" evidence="7">
    <location>
        <begin position="81"/>
        <end position="92"/>
    </location>
</feature>
<protein>
    <submittedName>
        <fullName evidence="8">Uncharacterized protein</fullName>
    </submittedName>
</protein>
<reference evidence="9" key="2">
    <citation type="submission" date="2019-10" db="EMBL/GenBank/DDBJ databases">
        <title>A de novo genome assembly of a pear dwarfing rootstock.</title>
        <authorList>
            <person name="Wang F."/>
            <person name="Wang J."/>
            <person name="Li S."/>
            <person name="Zhang Y."/>
            <person name="Fang M."/>
            <person name="Ma L."/>
            <person name="Zhao Y."/>
            <person name="Jiang S."/>
        </authorList>
    </citation>
    <scope>NUCLEOTIDE SEQUENCE [LARGE SCALE GENOMIC DNA]</scope>
</reference>
<evidence type="ECO:0000256" key="7">
    <source>
        <dbReference type="SAM" id="MobiDB-lite"/>
    </source>
</evidence>
<evidence type="ECO:0000256" key="1">
    <source>
        <dbReference type="ARBA" id="ARBA00004123"/>
    </source>
</evidence>
<dbReference type="PANTHER" id="PTHR12172:SF1">
    <property type="entry name" value="P-LOOP CONTAINING NUCLEOSIDE TRIPHOSPHATE HYDROLASES SUPERFAMILY PROTEIN"/>
    <property type="match status" value="1"/>
</dbReference>
<sequence>MDDSVQNEPPETPKQQVVRRKLVQTTLFPLKPQQQLQVNGDLKAERWNAGDDEGSNNEDFCGSQSKTKRNSKGNKTPPIKAPKKNSTPKRKKNGTEVKSEDAPRVINDLRLEARLKAEIFFGETESVTWLTTLQCARGVASVSRFANDNTKMQESYGSLLFDVEAGHLILPNILPWDLPSQLSDLVEKEITKALSRMEESPSSMEVIEENLHEIEVQYSLDMPCNGMESLEAKKVEMLSRNGSFSNDLGAPFPSCRRNVRSMHAVLMSDSEDEFMTNGYPTVTDNNEVLGVKPLSVELPRFGAANIDGSCECSETADEMHISETCNSVGISCVPESSFVPETEIDNMPELSSQTVSSDHVCNAIKRVSLGDE</sequence>
<dbReference type="PANTHER" id="PTHR12172">
    <property type="entry name" value="CELL CYCLE CHECKPOINT PROTEIN RAD17"/>
    <property type="match status" value="1"/>
</dbReference>
<dbReference type="AlphaFoldDB" id="A0A5N5HNE4"/>
<proteinExistence type="predicted"/>
<keyword evidence="5" id="KW-0539">Nucleus</keyword>